<protein>
    <submittedName>
        <fullName evidence="1">DUF58 domain-containing protein</fullName>
    </submittedName>
</protein>
<organism evidence="1 2">
    <name type="scientific">Acinetobacter indicus</name>
    <dbReference type="NCBI Taxonomy" id="756892"/>
    <lineage>
        <taxon>Bacteria</taxon>
        <taxon>Pseudomonadati</taxon>
        <taxon>Pseudomonadota</taxon>
        <taxon>Gammaproteobacteria</taxon>
        <taxon>Moraxellales</taxon>
        <taxon>Moraxellaceae</taxon>
        <taxon>Acinetobacter</taxon>
    </lineage>
</organism>
<proteinExistence type="predicted"/>
<dbReference type="RefSeq" id="WP_152342265.1">
    <property type="nucleotide sequence ID" value="NZ_CP044018.1"/>
</dbReference>
<dbReference type="EMBL" id="CP044455">
    <property type="protein sequence ID" value="QIC70585.1"/>
    <property type="molecule type" value="Genomic_DNA"/>
</dbReference>
<dbReference type="PANTHER" id="PTHR34351:SF1">
    <property type="entry name" value="SLR1927 PROTEIN"/>
    <property type="match status" value="1"/>
</dbReference>
<evidence type="ECO:0000313" key="1">
    <source>
        <dbReference type="EMBL" id="QIC70585.1"/>
    </source>
</evidence>
<evidence type="ECO:0000313" key="2">
    <source>
        <dbReference type="Proteomes" id="UP000503440"/>
    </source>
</evidence>
<sequence>MLGQNFWQHWLEKRFQFQQKKRLTQKDVLVFIYQQGYLYLVLILITFMAGINYANNLILGFCFLISAILCISFYLTFKQLHGLQLEVVAQQVGQAGENVQLHLFFQQDTPQLRYLWIQVDQQLHKLALSEAKQQYSLAFYTAQRGKFHYPAIQLYSVYPFGLVRAWTYLYFNDFAWIAPKAAQHTTENKHNRHNEEPDLDEFRELRSYQLGDSLQAVSWKQVARGQGLYVKVFEQYQNQQQLEIDYAQMPSTSHEEKLSLMMGLVEQCEQQQCAYALYLPQVELPAACGEQQLLLAKQLLAQA</sequence>
<dbReference type="AlphaFoldDB" id="A0A6C0Y4B1"/>
<name>A0A6C0Y4B1_9GAMM</name>
<dbReference type="PANTHER" id="PTHR34351">
    <property type="entry name" value="SLR1927 PROTEIN-RELATED"/>
    <property type="match status" value="1"/>
</dbReference>
<dbReference type="Proteomes" id="UP000503440">
    <property type="component" value="Chromosome"/>
</dbReference>
<accession>A0A6C0Y4B1</accession>
<gene>
    <name evidence="1" type="ORF">FSC09_09245</name>
</gene>
<reference evidence="1 2" key="1">
    <citation type="submission" date="2019-09" db="EMBL/GenBank/DDBJ databases">
        <title>Non-baumannii Acinetobacter spp. carrying blaNDM-1 isolated in China.</title>
        <authorList>
            <person name="Cui C."/>
            <person name="Chen C."/>
            <person name="Sun J."/>
            <person name="Liu Y."/>
        </authorList>
    </citation>
    <scope>NUCLEOTIDE SEQUENCE [LARGE SCALE GENOMIC DNA]</scope>
    <source>
        <strain evidence="1 2">B18</strain>
    </source>
</reference>